<feature type="compositionally biased region" description="Basic residues" evidence="1">
    <location>
        <begin position="65"/>
        <end position="84"/>
    </location>
</feature>
<feature type="compositionally biased region" description="Basic and acidic residues" evidence="1">
    <location>
        <begin position="7"/>
        <end position="20"/>
    </location>
</feature>
<dbReference type="InterPro" id="IPR043964">
    <property type="entry name" value="P-loop_TraG"/>
</dbReference>
<feature type="compositionally biased region" description="Basic residues" evidence="1">
    <location>
        <begin position="121"/>
        <end position="130"/>
    </location>
</feature>
<evidence type="ECO:0000313" key="3">
    <source>
        <dbReference type="EMBL" id="RHK38923.1"/>
    </source>
</evidence>
<feature type="compositionally biased region" description="Basic and acidic residues" evidence="1">
    <location>
        <begin position="85"/>
        <end position="120"/>
    </location>
</feature>
<dbReference type="RefSeq" id="WP_118314577.1">
    <property type="nucleotide sequence ID" value="NZ_QRNJ01000030.1"/>
</dbReference>
<feature type="region of interest" description="Disordered" evidence="1">
    <location>
        <begin position="55"/>
        <end position="171"/>
    </location>
</feature>
<evidence type="ECO:0000256" key="1">
    <source>
        <dbReference type="SAM" id="MobiDB-lite"/>
    </source>
</evidence>
<dbReference type="InterPro" id="IPR051162">
    <property type="entry name" value="T4SS_component"/>
</dbReference>
<dbReference type="Gene3D" id="3.40.50.300">
    <property type="entry name" value="P-loop containing nucleotide triphosphate hydrolases"/>
    <property type="match status" value="1"/>
</dbReference>
<gene>
    <name evidence="3" type="ORF">DW068_08630</name>
</gene>
<feature type="compositionally biased region" description="Acidic residues" evidence="1">
    <location>
        <begin position="24"/>
        <end position="34"/>
    </location>
</feature>
<comment type="caution">
    <text evidence="3">The sequence shown here is derived from an EMBL/GenBank/DDBJ whole genome shotgun (WGS) entry which is preliminary data.</text>
</comment>
<feature type="domain" description="TraG P-loop" evidence="2">
    <location>
        <begin position="581"/>
        <end position="866"/>
    </location>
</feature>
<dbReference type="Pfam" id="PF19044">
    <property type="entry name" value="P-loop_TraG"/>
    <property type="match status" value="1"/>
</dbReference>
<dbReference type="AlphaFoldDB" id="A0A415G6Z0"/>
<name>A0A415G6Z0_9FIRM</name>
<dbReference type="NCBIfam" id="NF045971">
    <property type="entry name" value="conju_CD1110"/>
    <property type="match status" value="1"/>
</dbReference>
<protein>
    <submittedName>
        <fullName evidence="3">DUF87 domain-containing protein</fullName>
    </submittedName>
</protein>
<organism evidence="3 4">
    <name type="scientific">Anaerobutyricum hallii</name>
    <dbReference type="NCBI Taxonomy" id="39488"/>
    <lineage>
        <taxon>Bacteria</taxon>
        <taxon>Bacillati</taxon>
        <taxon>Bacillota</taxon>
        <taxon>Clostridia</taxon>
        <taxon>Lachnospirales</taxon>
        <taxon>Lachnospiraceae</taxon>
        <taxon>Anaerobutyricum</taxon>
    </lineage>
</organism>
<dbReference type="Proteomes" id="UP000283497">
    <property type="component" value="Unassembled WGS sequence"/>
</dbReference>
<evidence type="ECO:0000259" key="2">
    <source>
        <dbReference type="Pfam" id="PF19044"/>
    </source>
</evidence>
<dbReference type="SUPFAM" id="SSF52540">
    <property type="entry name" value="P-loop containing nucleoside triphosphate hydrolases"/>
    <property type="match status" value="1"/>
</dbReference>
<dbReference type="EMBL" id="QRNJ01000030">
    <property type="protein sequence ID" value="RHK38923.1"/>
    <property type="molecule type" value="Genomic_DNA"/>
</dbReference>
<accession>A0A415G6Z0</accession>
<feature type="region of interest" description="Disordered" evidence="1">
    <location>
        <begin position="1"/>
        <end position="34"/>
    </location>
</feature>
<dbReference type="PANTHER" id="PTHR30121:SF6">
    <property type="entry name" value="SLR6007 PROTEIN"/>
    <property type="match status" value="1"/>
</dbReference>
<dbReference type="PANTHER" id="PTHR30121">
    <property type="entry name" value="UNCHARACTERIZED PROTEIN YJGR-RELATED"/>
    <property type="match status" value="1"/>
</dbReference>
<dbReference type="Gene3D" id="1.10.8.730">
    <property type="match status" value="1"/>
</dbReference>
<evidence type="ECO:0000313" key="4">
    <source>
        <dbReference type="Proteomes" id="UP000283497"/>
    </source>
</evidence>
<proteinExistence type="predicted"/>
<reference evidence="3 4" key="1">
    <citation type="submission" date="2018-08" db="EMBL/GenBank/DDBJ databases">
        <title>A genome reference for cultivated species of the human gut microbiota.</title>
        <authorList>
            <person name="Zou Y."/>
            <person name="Xue W."/>
            <person name="Luo G."/>
        </authorList>
    </citation>
    <scope>NUCLEOTIDE SEQUENCE [LARGE SCALE GENOMIC DNA]</scope>
    <source>
        <strain evidence="3 4">AF45-14BH</strain>
    </source>
</reference>
<sequence>MLKRKNDRQPPQRLEEERYPNDYWLDEEDGGEDVPDLAVSSKPISGRLHSEPMVTGYEALERQRGVRRPNRKLTRREKKALKRAQKYEAKLHKEHEKADKKNAKKEAKLAAKAEKQAMREAKKRAKKKKSSSATPPPRQQPEGKRVSGGKGGTTKKKVANTAKDKRITAQQSIPYHEMGRDGICRVQDKFYSKTIRFYDINYQLAQNEDKNAIFENWCDFLNYFDSTIHFQLSFINQHSNMAEYEKVIHINPQQDEFDELRMEFAQMLNNQLAKGNNGLMRTKYITFGIEAENIREARPKLERIESDILNNFKILGVSAYSLNGEERLQIMYETFNQDSKVPFHFSYDDVLRTGLSTKDYVAPTSFVFKSGKDFEMGGTMGAVSYLQILAPELTDKMLAEFLEMDSNLMVNFHIQSIDQMKAIKLVKSKVTDINRMKIEEQKKAVRAGYDMDIIPSDLNTYGGEAKRLLEDLQSRNERMFLVTALFLNTAPTKQELENVVFQTAGIAQKYNCALKRLDYQQEPGLMSCLPLAMNFVPIKRALTTTSTAIFVPFTTQELFMAGESIYYGLNALSNNLIMADRKKLKNPNGLILGTPGSGKSFAAKREIANAFIVTKDDIIVCDPEGEYYPLVRAFHGQVIRISPTSHDYINPMDINLDYADDDDPLSLKSDFILSLCELVVGGKNGLEPVEKTVIDRCVRLVYQDFLSDPVPEKMPILEDLYNLLRNQKEQEAQRLATALEIYVNGSLKVFNHRTNVELSNRMVCFDIKDLGKQLKKLGMLIVQDQVWNRVTINRSANKSTRYYIDEFHLLLKEEQTAAYSVEIWKRFRKWGGIPTGITQNVKDLLASREIENIFENSDFILMLNQASGDRQILAKQLNISPHQLSYVTNSGEGEGLVFYGSTIIPFKDKFDNSLMLYALMTSKPDEVEKRKKLGIGERDD</sequence>
<dbReference type="InterPro" id="IPR027417">
    <property type="entry name" value="P-loop_NTPase"/>
</dbReference>